<dbReference type="FunFam" id="3.40.50.2000:FF:000060">
    <property type="entry name" value="Glycosyltransferase"/>
    <property type="match status" value="1"/>
</dbReference>
<comment type="pathway">
    <text evidence="1">Secondary metabolite biosynthesis; terpenoid biosynthesis.</text>
</comment>
<dbReference type="Proteomes" id="UP000504609">
    <property type="component" value="Unplaced"/>
</dbReference>
<dbReference type="GeneID" id="111444447"/>
<dbReference type="KEGG" id="cmos:111444447"/>
<feature type="non-terminal residue" evidence="7">
    <location>
        <position position="1"/>
    </location>
</feature>
<dbReference type="PANTHER" id="PTHR11926:SF1560">
    <property type="entry name" value="UDP-GLYCOSYLTRANSFERASE 74E1-RELATED"/>
    <property type="match status" value="1"/>
</dbReference>
<evidence type="ECO:0000256" key="1">
    <source>
        <dbReference type="ARBA" id="ARBA00004721"/>
    </source>
</evidence>
<organism evidence="6 7">
    <name type="scientific">Cucurbita moschata</name>
    <name type="common">Winter crookneck squash</name>
    <name type="synonym">Cucurbita pepo var. moschata</name>
    <dbReference type="NCBI Taxonomy" id="3662"/>
    <lineage>
        <taxon>Eukaryota</taxon>
        <taxon>Viridiplantae</taxon>
        <taxon>Streptophyta</taxon>
        <taxon>Embryophyta</taxon>
        <taxon>Tracheophyta</taxon>
        <taxon>Spermatophyta</taxon>
        <taxon>Magnoliopsida</taxon>
        <taxon>eudicotyledons</taxon>
        <taxon>Gunneridae</taxon>
        <taxon>Pentapetalae</taxon>
        <taxon>rosids</taxon>
        <taxon>fabids</taxon>
        <taxon>Cucurbitales</taxon>
        <taxon>Cucurbitaceae</taxon>
        <taxon>Cucurbiteae</taxon>
        <taxon>Cucurbita</taxon>
    </lineage>
</organism>
<dbReference type="AlphaFoldDB" id="A0A6J1FDP8"/>
<dbReference type="SUPFAM" id="SSF53756">
    <property type="entry name" value="UDP-Glycosyltransferase/glycogen phosphorylase"/>
    <property type="match status" value="1"/>
</dbReference>
<dbReference type="CDD" id="cd03784">
    <property type="entry name" value="GT1_Gtf-like"/>
    <property type="match status" value="1"/>
</dbReference>
<evidence type="ECO:0000256" key="5">
    <source>
        <dbReference type="RuleBase" id="RU362057"/>
    </source>
</evidence>
<evidence type="ECO:0000313" key="6">
    <source>
        <dbReference type="Proteomes" id="UP000504609"/>
    </source>
</evidence>
<dbReference type="PROSITE" id="PS00375">
    <property type="entry name" value="UDPGT"/>
    <property type="match status" value="1"/>
</dbReference>
<sequence length="461" mass="51168">TEQKHSLSMEEVARTHQWRHQVLIFAFPFGSHPSFLLNLVRRLAGEAPAVKFSFFNTSTSNAAIFKDGRRNHNVFPYSVGDGLPEGYVRKQGVPAEPAALFLKAAAGNFRMAVAAAAETAAVEVRGVVSDAFLWFAGEMAAEMEVPWVPVWVPGLRSLVVHLHTDLFRQKLADSGDDKEKVINFLPGFEAIRKVDLQEGIVHGDLKSPFATMLRKMEIHLPKASAVVVNSFKEAESEMFDILKPMLQKLLTIAPLNITPSTSIIADEHGCLEWLDKQKPMSVAYICFGTFLALPPHELTALTEALVESRVHFLWSFRGNPKESFSKEFLEVVDVQGKLVPWAPQTRVLAHPSVRVFIAHCGWNSVLEAIMAGVPMICRPFVGDNALNARTMEFQWKAGLGLQNGIFTKDEVMKAMNSIFDPYKGAEISRNLKTLKDLALEAARPEGSSTKNFNSLVELLTK</sequence>
<keyword evidence="6" id="KW-1185">Reference proteome</keyword>
<comment type="similarity">
    <text evidence="2 4">Belongs to the UDP-glycosyltransferase family.</text>
</comment>
<gene>
    <name evidence="7" type="primary">LOC111444447</name>
</gene>
<dbReference type="InterPro" id="IPR035595">
    <property type="entry name" value="UDP_glycos_trans_CS"/>
</dbReference>
<evidence type="ECO:0000256" key="2">
    <source>
        <dbReference type="ARBA" id="ARBA00009995"/>
    </source>
</evidence>
<evidence type="ECO:0000256" key="3">
    <source>
        <dbReference type="ARBA" id="ARBA00022679"/>
    </source>
</evidence>
<dbReference type="Pfam" id="PF00201">
    <property type="entry name" value="UDPGT"/>
    <property type="match status" value="1"/>
</dbReference>
<dbReference type="EC" id="2.4.1.-" evidence="5"/>
<dbReference type="GO" id="GO:0080043">
    <property type="term" value="F:quercetin 3-O-glucosyltransferase activity"/>
    <property type="evidence" value="ECO:0007669"/>
    <property type="project" value="TreeGrafter"/>
</dbReference>
<evidence type="ECO:0000256" key="4">
    <source>
        <dbReference type="RuleBase" id="RU003718"/>
    </source>
</evidence>
<dbReference type="InterPro" id="IPR002213">
    <property type="entry name" value="UDP_glucos_trans"/>
</dbReference>
<dbReference type="Gene3D" id="3.40.50.2000">
    <property type="entry name" value="Glycogen Phosphorylase B"/>
    <property type="match status" value="2"/>
</dbReference>
<evidence type="ECO:0000313" key="7">
    <source>
        <dbReference type="RefSeq" id="XP_022938312.1"/>
    </source>
</evidence>
<reference evidence="7" key="1">
    <citation type="submission" date="2025-08" db="UniProtKB">
        <authorList>
            <consortium name="RefSeq"/>
        </authorList>
    </citation>
    <scope>IDENTIFICATION</scope>
    <source>
        <tissue evidence="7">Young leaves</tissue>
    </source>
</reference>
<proteinExistence type="inferred from homology"/>
<dbReference type="RefSeq" id="XP_022938312.1">
    <property type="nucleotide sequence ID" value="XM_023082544.1"/>
</dbReference>
<dbReference type="PANTHER" id="PTHR11926">
    <property type="entry name" value="GLUCOSYL/GLUCURONOSYL TRANSFERASES"/>
    <property type="match status" value="1"/>
</dbReference>
<keyword evidence="3 4" id="KW-0808">Transferase</keyword>
<name>A0A6J1FDP8_CUCMO</name>
<keyword evidence="4" id="KW-0328">Glycosyltransferase</keyword>
<protein>
    <recommendedName>
        <fullName evidence="5">Glycosyltransferase</fullName>
        <ecNumber evidence="5">2.4.1.-</ecNumber>
    </recommendedName>
</protein>
<dbReference type="GO" id="GO:0080044">
    <property type="term" value="F:quercetin 7-O-glucosyltransferase activity"/>
    <property type="evidence" value="ECO:0007669"/>
    <property type="project" value="TreeGrafter"/>
</dbReference>
<accession>A0A6J1FDP8</accession>